<dbReference type="AlphaFoldDB" id="A0A4S8I6G7"/>
<evidence type="ECO:0000256" key="1">
    <source>
        <dbReference type="SAM" id="MobiDB-lite"/>
    </source>
</evidence>
<keyword evidence="3" id="KW-1185">Reference proteome</keyword>
<feature type="region of interest" description="Disordered" evidence="1">
    <location>
        <begin position="186"/>
        <end position="264"/>
    </location>
</feature>
<gene>
    <name evidence="2" type="ORF">C4D60_Mb00t01080</name>
</gene>
<dbReference type="EMBL" id="PYDT01000182">
    <property type="protein sequence ID" value="THU43149.1"/>
    <property type="molecule type" value="Genomic_DNA"/>
</dbReference>
<sequence length="264" mass="28127">MGWHLPWYMKAHQPCATGVRDGAADCTAHHVAASTQKRPCFDARPHPAHREPGSAHLSVAVGMAAVGRDEGCTEGRFEQGRDGGHVACSRLLRGRAGALQQRPIIAMPVCASSNRSSCSLVLGGKQHKGQRAMLDYAVFSDRSIRTRAERRGRLTDRLTHPTEGIAVPSLPRPGNFKHSLTLFSKDERTGLSPSPAHLSGGLGPRSVDEEASPDTIRTTQAADSSRWADPETLRGITRHVIASTSSGLNGHSPSKKLAAEGASA</sequence>
<accession>A0A4S8I6G7</accession>
<reference evidence="2 3" key="1">
    <citation type="journal article" date="2019" name="Nat. Plants">
        <title>Genome sequencing of Musa balbisiana reveals subgenome evolution and function divergence in polyploid bananas.</title>
        <authorList>
            <person name="Yao X."/>
        </authorList>
    </citation>
    <scope>NUCLEOTIDE SEQUENCE [LARGE SCALE GENOMIC DNA]</scope>
    <source>
        <strain evidence="3">cv. DH-PKW</strain>
        <tissue evidence="2">Leaves</tissue>
    </source>
</reference>
<proteinExistence type="predicted"/>
<evidence type="ECO:0000313" key="3">
    <source>
        <dbReference type="Proteomes" id="UP000317650"/>
    </source>
</evidence>
<evidence type="ECO:0000313" key="2">
    <source>
        <dbReference type="EMBL" id="THU43149.1"/>
    </source>
</evidence>
<organism evidence="2 3">
    <name type="scientific">Musa balbisiana</name>
    <name type="common">Banana</name>
    <dbReference type="NCBI Taxonomy" id="52838"/>
    <lineage>
        <taxon>Eukaryota</taxon>
        <taxon>Viridiplantae</taxon>
        <taxon>Streptophyta</taxon>
        <taxon>Embryophyta</taxon>
        <taxon>Tracheophyta</taxon>
        <taxon>Spermatophyta</taxon>
        <taxon>Magnoliopsida</taxon>
        <taxon>Liliopsida</taxon>
        <taxon>Zingiberales</taxon>
        <taxon>Musaceae</taxon>
        <taxon>Musa</taxon>
    </lineage>
</organism>
<protein>
    <submittedName>
        <fullName evidence="2">Uncharacterized protein</fullName>
    </submittedName>
</protein>
<name>A0A4S8I6G7_MUSBA</name>
<feature type="compositionally biased region" description="Polar residues" evidence="1">
    <location>
        <begin position="242"/>
        <end position="252"/>
    </location>
</feature>
<dbReference type="Proteomes" id="UP000317650">
    <property type="component" value="Unassembled WGS sequence"/>
</dbReference>
<comment type="caution">
    <text evidence="2">The sequence shown here is derived from an EMBL/GenBank/DDBJ whole genome shotgun (WGS) entry which is preliminary data.</text>
</comment>